<dbReference type="EMBL" id="CP012333">
    <property type="protein sequence ID" value="AKU99332.1"/>
    <property type="molecule type" value="Genomic_DNA"/>
</dbReference>
<evidence type="ECO:0000313" key="1">
    <source>
        <dbReference type="EMBL" id="AKU99332.1"/>
    </source>
</evidence>
<gene>
    <name evidence="1" type="ORF">AKJ09_05996</name>
</gene>
<evidence type="ECO:0000313" key="2">
    <source>
        <dbReference type="Proteomes" id="UP000064967"/>
    </source>
</evidence>
<organism evidence="1 2">
    <name type="scientific">Labilithrix luteola</name>
    <dbReference type="NCBI Taxonomy" id="1391654"/>
    <lineage>
        <taxon>Bacteria</taxon>
        <taxon>Pseudomonadati</taxon>
        <taxon>Myxococcota</taxon>
        <taxon>Polyangia</taxon>
        <taxon>Polyangiales</taxon>
        <taxon>Labilitrichaceae</taxon>
        <taxon>Labilithrix</taxon>
    </lineage>
</organism>
<accession>A0A0K1Q0S0</accession>
<dbReference type="AlphaFoldDB" id="A0A0K1Q0S0"/>
<sequence length="235" mass="24804">MPPGRYVIHRRMSGSGGIAQIAIGQGEERSLEGADFTSASLEALARKGGAADEEPDHVAAAPAGRHHELSAGFAVGTSSQYGFTQSPHVRYAYSFGRWALAFGGALEMANAEGEITSEKTVTPMGTVAVEPRWTLGRTLLRVGGGLRAGAIMQTITRKDASEIGRAGYPAESKNTAFVWGPEVYVALRLLSTRSESVAGLFLDLEARGNLSFFQRADSLEAVPAVFGGISAGLRF</sequence>
<name>A0A0K1Q0S0_9BACT</name>
<dbReference type="Proteomes" id="UP000064967">
    <property type="component" value="Chromosome"/>
</dbReference>
<keyword evidence="2" id="KW-1185">Reference proteome</keyword>
<protein>
    <submittedName>
        <fullName evidence="1">Uncharacterized protein</fullName>
    </submittedName>
</protein>
<proteinExistence type="predicted"/>
<reference evidence="1 2" key="1">
    <citation type="submission" date="2015-08" db="EMBL/GenBank/DDBJ databases">
        <authorList>
            <person name="Babu N.S."/>
            <person name="Beckwith C.J."/>
            <person name="Beseler K.G."/>
            <person name="Brison A."/>
            <person name="Carone J.V."/>
            <person name="Caskin T.P."/>
            <person name="Diamond M."/>
            <person name="Durham M.E."/>
            <person name="Foxe J.M."/>
            <person name="Go M."/>
            <person name="Henderson B.A."/>
            <person name="Jones I.B."/>
            <person name="McGettigan J.A."/>
            <person name="Micheletti S.J."/>
            <person name="Nasrallah M.E."/>
            <person name="Ortiz D."/>
            <person name="Piller C.R."/>
            <person name="Privatt S.R."/>
            <person name="Schneider S.L."/>
            <person name="Sharp S."/>
            <person name="Smith T.C."/>
            <person name="Stanton J.D."/>
            <person name="Ullery H.E."/>
            <person name="Wilson R.J."/>
            <person name="Serrano M.G."/>
            <person name="Buck G."/>
            <person name="Lee V."/>
            <person name="Wang Y."/>
            <person name="Carvalho R."/>
            <person name="Voegtly L."/>
            <person name="Shi R."/>
            <person name="Duckworth R."/>
            <person name="Johnson A."/>
            <person name="Loviza R."/>
            <person name="Walstead R."/>
            <person name="Shah Z."/>
            <person name="Kiflezghi M."/>
            <person name="Wade K."/>
            <person name="Ball S.L."/>
            <person name="Bradley K.W."/>
            <person name="Asai D.J."/>
            <person name="Bowman C.A."/>
            <person name="Russell D.A."/>
            <person name="Pope W.H."/>
            <person name="Jacobs-Sera D."/>
            <person name="Hendrix R.W."/>
            <person name="Hatfull G.F."/>
        </authorList>
    </citation>
    <scope>NUCLEOTIDE SEQUENCE [LARGE SCALE GENOMIC DNA]</scope>
    <source>
        <strain evidence="1 2">DSM 27648</strain>
    </source>
</reference>
<dbReference type="KEGG" id="llu:AKJ09_05996"/>
<dbReference type="STRING" id="1391654.AKJ09_05996"/>